<reference evidence="2" key="2">
    <citation type="submission" date="2020-05" db="EMBL/GenBank/DDBJ databases">
        <authorList>
            <person name="Kim H.-S."/>
            <person name="Proctor R.H."/>
            <person name="Brown D.W."/>
        </authorList>
    </citation>
    <scope>NUCLEOTIDE SEQUENCE</scope>
    <source>
        <strain evidence="2">NRRL 22465</strain>
    </source>
</reference>
<evidence type="ECO:0000313" key="3">
    <source>
        <dbReference type="Proteomes" id="UP000635477"/>
    </source>
</evidence>
<feature type="compositionally biased region" description="Basic and acidic residues" evidence="1">
    <location>
        <begin position="240"/>
        <end position="254"/>
    </location>
</feature>
<keyword evidence="3" id="KW-1185">Reference proteome</keyword>
<evidence type="ECO:0000313" key="2">
    <source>
        <dbReference type="EMBL" id="KAF4979358.1"/>
    </source>
</evidence>
<protein>
    <submittedName>
        <fullName evidence="2">Uncharacterized protein</fullName>
    </submittedName>
</protein>
<dbReference type="EMBL" id="JABEYC010000302">
    <property type="protein sequence ID" value="KAF4979358.1"/>
    <property type="molecule type" value="Genomic_DNA"/>
</dbReference>
<evidence type="ECO:0000256" key="1">
    <source>
        <dbReference type="SAM" id="MobiDB-lite"/>
    </source>
</evidence>
<comment type="caution">
    <text evidence="2">The sequence shown here is derived from an EMBL/GenBank/DDBJ whole genome shotgun (WGS) entry which is preliminary data.</text>
</comment>
<feature type="compositionally biased region" description="Basic residues" evidence="1">
    <location>
        <begin position="262"/>
        <end position="276"/>
    </location>
</feature>
<feature type="region of interest" description="Disordered" evidence="1">
    <location>
        <begin position="227"/>
        <end position="276"/>
    </location>
</feature>
<sequence length="276" mass="30907">MAKSSKNADQMRLPSGNLEGQRPPASPATSPQLRELARQWLTVQEAKGIDQQFRRSFIRNRQVLWSGMLRSTAQRWADQHGFQTLTTALGPLLDPSHPKCPNKEKSPKGWAKYIHGASVIFAWHISQGDLVTVLSQPPPQRFHPSGQSFYQSVEEPIVKGKLGNTPVKKIVVVHPTVVVQATPAHPSVVGVAEFSYEMWPRDERSLWIKKFGTPDIVIYWRPVKAEKPKHSDIGGSEQAPSKHEVAKPALKNKEGAWPNVVSKKKKKKKKKATKSE</sequence>
<gene>
    <name evidence="2" type="ORF">FZEAL_4399</name>
</gene>
<reference evidence="2" key="1">
    <citation type="journal article" date="2020" name="BMC Genomics">
        <title>Correction to: Identification and distribution of gene clusters required for synthesis of sphingolipid metabolism inhibitors in diverse species of the filamentous fungus Fusarium.</title>
        <authorList>
            <person name="Kim H.S."/>
            <person name="Lohmar J.M."/>
            <person name="Busman M."/>
            <person name="Brown D.W."/>
            <person name="Naumann T.A."/>
            <person name="Divon H.H."/>
            <person name="Lysoe E."/>
            <person name="Uhlig S."/>
            <person name="Proctor R.H."/>
        </authorList>
    </citation>
    <scope>NUCLEOTIDE SEQUENCE</scope>
    <source>
        <strain evidence="2">NRRL 22465</strain>
    </source>
</reference>
<dbReference type="OrthoDB" id="5232980at2759"/>
<organism evidence="2 3">
    <name type="scientific">Fusarium zealandicum</name>
    <dbReference type="NCBI Taxonomy" id="1053134"/>
    <lineage>
        <taxon>Eukaryota</taxon>
        <taxon>Fungi</taxon>
        <taxon>Dikarya</taxon>
        <taxon>Ascomycota</taxon>
        <taxon>Pezizomycotina</taxon>
        <taxon>Sordariomycetes</taxon>
        <taxon>Hypocreomycetidae</taxon>
        <taxon>Hypocreales</taxon>
        <taxon>Nectriaceae</taxon>
        <taxon>Fusarium</taxon>
        <taxon>Fusarium staphyleae species complex</taxon>
    </lineage>
</organism>
<name>A0A8H4XKV0_9HYPO</name>
<dbReference type="Proteomes" id="UP000635477">
    <property type="component" value="Unassembled WGS sequence"/>
</dbReference>
<accession>A0A8H4XKV0</accession>
<dbReference type="AlphaFoldDB" id="A0A8H4XKV0"/>
<feature type="region of interest" description="Disordered" evidence="1">
    <location>
        <begin position="1"/>
        <end position="32"/>
    </location>
</feature>
<proteinExistence type="predicted"/>